<name>A0ACD3AC53_9AGAR</name>
<sequence>MHFPSCLLAEHVFPRLSARQLVRFSQTDKFNYASVSDYSTYAFSITKTLGHYFTPDQITAFRILQAQTGAIISGSTALQFFDRTYYPESDLDLYVTDEDAEPLIDWIMGIGYNPQAPINRPGKDEPQSKCTAKGHIESCQCSVTIGTFTDPKFAEYGPLASEIVGVYTFLKTFGGRERKVQVVTAIDSPCEVMLRFHSTCVMNIITHSTAYSLFPLATFESRQSLYNHWSAAENQLNVNAALEKYRRRGWEQLKSQTLISSPQREDPKSDFYSPARYRYSDEIEDIRFVGDKRCWTMSLYPKVAQANQDLLAYSSSWRLEVDAADSVMTFNLLMSPALDNQYVVAEALVPFLEPIVKKLEREHKKKCDGRFQAFLRAYLELVRD</sequence>
<proteinExistence type="predicted"/>
<reference evidence="1 2" key="1">
    <citation type="journal article" date="2019" name="Nat. Ecol. Evol.">
        <title>Megaphylogeny resolves global patterns of mushroom evolution.</title>
        <authorList>
            <person name="Varga T."/>
            <person name="Krizsan K."/>
            <person name="Foldi C."/>
            <person name="Dima B."/>
            <person name="Sanchez-Garcia M."/>
            <person name="Sanchez-Ramirez S."/>
            <person name="Szollosi G.J."/>
            <person name="Szarkandi J.G."/>
            <person name="Papp V."/>
            <person name="Albert L."/>
            <person name="Andreopoulos W."/>
            <person name="Angelini C."/>
            <person name="Antonin V."/>
            <person name="Barry K.W."/>
            <person name="Bougher N.L."/>
            <person name="Buchanan P."/>
            <person name="Buyck B."/>
            <person name="Bense V."/>
            <person name="Catcheside P."/>
            <person name="Chovatia M."/>
            <person name="Cooper J."/>
            <person name="Damon W."/>
            <person name="Desjardin D."/>
            <person name="Finy P."/>
            <person name="Geml J."/>
            <person name="Haridas S."/>
            <person name="Hughes K."/>
            <person name="Justo A."/>
            <person name="Karasinski D."/>
            <person name="Kautmanova I."/>
            <person name="Kiss B."/>
            <person name="Kocsube S."/>
            <person name="Kotiranta H."/>
            <person name="LaButti K.M."/>
            <person name="Lechner B.E."/>
            <person name="Liimatainen K."/>
            <person name="Lipzen A."/>
            <person name="Lukacs Z."/>
            <person name="Mihaltcheva S."/>
            <person name="Morgado L.N."/>
            <person name="Niskanen T."/>
            <person name="Noordeloos M.E."/>
            <person name="Ohm R.A."/>
            <person name="Ortiz-Santana B."/>
            <person name="Ovrebo C."/>
            <person name="Racz N."/>
            <person name="Riley R."/>
            <person name="Savchenko A."/>
            <person name="Shiryaev A."/>
            <person name="Soop K."/>
            <person name="Spirin V."/>
            <person name="Szebenyi C."/>
            <person name="Tomsovsky M."/>
            <person name="Tulloss R.E."/>
            <person name="Uehling J."/>
            <person name="Grigoriev I.V."/>
            <person name="Vagvolgyi C."/>
            <person name="Papp T."/>
            <person name="Martin F.M."/>
            <person name="Miettinen O."/>
            <person name="Hibbett D.S."/>
            <person name="Nagy L.G."/>
        </authorList>
    </citation>
    <scope>NUCLEOTIDE SEQUENCE [LARGE SCALE GENOMIC DNA]</scope>
    <source>
        <strain evidence="1 2">NL-1719</strain>
    </source>
</reference>
<gene>
    <name evidence="1" type="ORF">BDN72DRAFT_964018</name>
</gene>
<evidence type="ECO:0000313" key="2">
    <source>
        <dbReference type="Proteomes" id="UP000308600"/>
    </source>
</evidence>
<protein>
    <submittedName>
        <fullName evidence="1">Uncharacterized protein</fullName>
    </submittedName>
</protein>
<dbReference type="EMBL" id="ML208530">
    <property type="protein sequence ID" value="TFK63310.1"/>
    <property type="molecule type" value="Genomic_DNA"/>
</dbReference>
<dbReference type="Proteomes" id="UP000308600">
    <property type="component" value="Unassembled WGS sequence"/>
</dbReference>
<organism evidence="1 2">
    <name type="scientific">Pluteus cervinus</name>
    <dbReference type="NCBI Taxonomy" id="181527"/>
    <lineage>
        <taxon>Eukaryota</taxon>
        <taxon>Fungi</taxon>
        <taxon>Dikarya</taxon>
        <taxon>Basidiomycota</taxon>
        <taxon>Agaricomycotina</taxon>
        <taxon>Agaricomycetes</taxon>
        <taxon>Agaricomycetidae</taxon>
        <taxon>Agaricales</taxon>
        <taxon>Pluteineae</taxon>
        <taxon>Pluteaceae</taxon>
        <taxon>Pluteus</taxon>
    </lineage>
</organism>
<keyword evidence="2" id="KW-1185">Reference proteome</keyword>
<evidence type="ECO:0000313" key="1">
    <source>
        <dbReference type="EMBL" id="TFK63310.1"/>
    </source>
</evidence>
<accession>A0ACD3AC53</accession>